<feature type="domain" description="Cyclic nucleotide-binding" evidence="1">
    <location>
        <begin position="44"/>
        <end position="129"/>
    </location>
</feature>
<dbReference type="SUPFAM" id="SSF51206">
    <property type="entry name" value="cAMP-binding domain-like"/>
    <property type="match status" value="1"/>
</dbReference>
<dbReference type="Gene3D" id="2.60.120.10">
    <property type="entry name" value="Jelly Rolls"/>
    <property type="match status" value="1"/>
</dbReference>
<evidence type="ECO:0000259" key="1">
    <source>
        <dbReference type="PROSITE" id="PS50042"/>
    </source>
</evidence>
<dbReference type="CDD" id="cd00038">
    <property type="entry name" value="CAP_ED"/>
    <property type="match status" value="1"/>
</dbReference>
<evidence type="ECO:0000313" key="3">
    <source>
        <dbReference type="Proteomes" id="UP000192610"/>
    </source>
</evidence>
<accession>A0A1V9F2N8</accession>
<sequence>MSTVAEMGLYNYLVSKNIPGLKEKSAFHTLRKGTWLYGAPQRFTDIYEIISGAVKLGRLSPKGKECVYEIVTPGEFFGNLAFLKDAPFNEFSKTLTATEIRSYDLNFLKYLMTHDPEVAELFYGKIVERWNKTESLLFYIRSYEPRKRIEMLQEAMHKKVMTAVNREVYLDKIISLQDMADLTATTRQLVADTLHSEL</sequence>
<evidence type="ECO:0000313" key="2">
    <source>
        <dbReference type="EMBL" id="OQP52630.1"/>
    </source>
</evidence>
<dbReference type="InterPro" id="IPR018490">
    <property type="entry name" value="cNMP-bd_dom_sf"/>
</dbReference>
<reference evidence="3" key="1">
    <citation type="submission" date="2016-04" db="EMBL/GenBank/DDBJ databases">
        <authorList>
            <person name="Chen L."/>
            <person name="Zhuang W."/>
            <person name="Wang G."/>
        </authorList>
    </citation>
    <scope>NUCLEOTIDE SEQUENCE [LARGE SCALE GENOMIC DNA]</scope>
    <source>
        <strain evidence="3">17621</strain>
    </source>
</reference>
<dbReference type="PROSITE" id="PS50042">
    <property type="entry name" value="CNMP_BINDING_3"/>
    <property type="match status" value="1"/>
</dbReference>
<proteinExistence type="predicted"/>
<dbReference type="SMART" id="SM00100">
    <property type="entry name" value="cNMP"/>
    <property type="match status" value="1"/>
</dbReference>
<dbReference type="EMBL" id="LVXG01000008">
    <property type="protein sequence ID" value="OQP52630.1"/>
    <property type="molecule type" value="Genomic_DNA"/>
</dbReference>
<dbReference type="AlphaFoldDB" id="A0A1V9F2N8"/>
<gene>
    <name evidence="2" type="ORF">A4H97_25245</name>
</gene>
<comment type="caution">
    <text evidence="2">The sequence shown here is derived from an EMBL/GenBank/DDBJ whole genome shotgun (WGS) entry which is preliminary data.</text>
</comment>
<dbReference type="OrthoDB" id="667966at2"/>
<dbReference type="Pfam" id="PF00027">
    <property type="entry name" value="cNMP_binding"/>
    <property type="match status" value="1"/>
</dbReference>
<dbReference type="RefSeq" id="WP_081198104.1">
    <property type="nucleotide sequence ID" value="NZ_FOCZ01000012.1"/>
</dbReference>
<dbReference type="Proteomes" id="UP000192610">
    <property type="component" value="Unassembled WGS sequence"/>
</dbReference>
<name>A0A1V9F2N8_9BACT</name>
<organism evidence="2 3">
    <name type="scientific">Niastella yeongjuensis</name>
    <dbReference type="NCBI Taxonomy" id="354355"/>
    <lineage>
        <taxon>Bacteria</taxon>
        <taxon>Pseudomonadati</taxon>
        <taxon>Bacteroidota</taxon>
        <taxon>Chitinophagia</taxon>
        <taxon>Chitinophagales</taxon>
        <taxon>Chitinophagaceae</taxon>
        <taxon>Niastella</taxon>
    </lineage>
</organism>
<dbReference type="InterPro" id="IPR014710">
    <property type="entry name" value="RmlC-like_jellyroll"/>
</dbReference>
<protein>
    <recommendedName>
        <fullName evidence="1">Cyclic nucleotide-binding domain-containing protein</fullName>
    </recommendedName>
</protein>
<dbReference type="InterPro" id="IPR000595">
    <property type="entry name" value="cNMP-bd_dom"/>
</dbReference>
<keyword evidence="3" id="KW-1185">Reference proteome</keyword>
<dbReference type="STRING" id="354355.SAMN05660816_05303"/>